<evidence type="ECO:0000313" key="2">
    <source>
        <dbReference type="Proteomes" id="UP000054498"/>
    </source>
</evidence>
<feature type="non-terminal residue" evidence="1">
    <location>
        <position position="1"/>
    </location>
</feature>
<dbReference type="AlphaFoldDB" id="A0A0D2LY24"/>
<accession>A0A0D2LY24</accession>
<dbReference type="KEGG" id="mng:MNEG_13576"/>
<keyword evidence="2" id="KW-1185">Reference proteome</keyword>
<dbReference type="Proteomes" id="UP000054498">
    <property type="component" value="Unassembled WGS sequence"/>
</dbReference>
<gene>
    <name evidence="1" type="ORF">MNEG_13576</name>
</gene>
<reference evidence="1 2" key="1">
    <citation type="journal article" date="2013" name="BMC Genomics">
        <title>Reconstruction of the lipid metabolism for the microalga Monoraphidium neglectum from its genome sequence reveals characteristics suitable for biofuel production.</title>
        <authorList>
            <person name="Bogen C."/>
            <person name="Al-Dilaimi A."/>
            <person name="Albersmeier A."/>
            <person name="Wichmann J."/>
            <person name="Grundmann M."/>
            <person name="Rupp O."/>
            <person name="Lauersen K.J."/>
            <person name="Blifernez-Klassen O."/>
            <person name="Kalinowski J."/>
            <person name="Goesmann A."/>
            <person name="Mussgnug J.H."/>
            <person name="Kruse O."/>
        </authorList>
    </citation>
    <scope>NUCLEOTIDE SEQUENCE [LARGE SCALE GENOMIC DNA]</scope>
    <source>
        <strain evidence="1 2">SAG 48.87</strain>
    </source>
</reference>
<evidence type="ECO:0000313" key="1">
    <source>
        <dbReference type="EMBL" id="KIY94386.1"/>
    </source>
</evidence>
<protein>
    <submittedName>
        <fullName evidence="1">Uncharacterized protein</fullName>
    </submittedName>
</protein>
<dbReference type="GeneID" id="25731052"/>
<name>A0A0D2LY24_9CHLO</name>
<organism evidence="1 2">
    <name type="scientific">Monoraphidium neglectum</name>
    <dbReference type="NCBI Taxonomy" id="145388"/>
    <lineage>
        <taxon>Eukaryota</taxon>
        <taxon>Viridiplantae</taxon>
        <taxon>Chlorophyta</taxon>
        <taxon>core chlorophytes</taxon>
        <taxon>Chlorophyceae</taxon>
        <taxon>CS clade</taxon>
        <taxon>Sphaeropleales</taxon>
        <taxon>Selenastraceae</taxon>
        <taxon>Monoraphidium</taxon>
    </lineage>
</organism>
<dbReference type="RefSeq" id="XP_013893406.1">
    <property type="nucleotide sequence ID" value="XM_014037952.1"/>
</dbReference>
<dbReference type="EMBL" id="KK104131">
    <property type="protein sequence ID" value="KIY94386.1"/>
    <property type="molecule type" value="Genomic_DNA"/>
</dbReference>
<sequence>HRSHQEIASTPPHGLNLVVVGNKAGYDRYFPADCCCERILKAVAGALTRPGHEITPDSIRDLWNTHDTCPFVTPKDAGDDAPPKSKARLPENMRNLEWDCAVTPMAPAHLEVPTMTDLETALGAPPP</sequence>
<proteinExistence type="predicted"/>